<sequence length="470" mass="52626">MGAYPVAEELGRRFQRAGFRLALVGGSVRDALLGRLGNDLDFTTDARPEQILALLKPWADAIWDVGIAFGTVGARKKARPTADPEHGELFDFQIEITTYRSEAYDRDSRKPEVSYGDTIEEDLVRRDFTVNAMAVALPELAFIDPHHGLDDLAAKLLRTPGTPEASFSDDPLRMLRAARFAAQLDFEVAPEVVTAMTEMAERIDIVSAERVQAELNKLLLSAHPRKGLLLLVDTGLAERVLPELPALRLERDEHHRHKDVYDHSLTVLEQAIALEDEGPDLTLRLAALLHDIGKPRTRRFEDGGGVSFHHHELVGAKMTKKRLRELKYSNELIADVSRLVELHLRFHGYGSGEWTDSAVRRYVRDAGPLLSRLHKLTRSDCTTRNRKKAAALSRSYDGLEQRIAELQEKEELGAIRPDLNGHEIMAILGVQGRDVGAAYDFLLELRLENGPMGPEAAEAALRAWWADREK</sequence>
<evidence type="ECO:0000256" key="4">
    <source>
        <dbReference type="ARBA" id="ARBA00022695"/>
    </source>
</evidence>
<dbReference type="PANTHER" id="PTHR46173">
    <property type="entry name" value="CCA TRNA NUCLEOTIDYLTRANSFERASE 1, MITOCHONDRIAL"/>
    <property type="match status" value="1"/>
</dbReference>
<evidence type="ECO:0000313" key="9">
    <source>
        <dbReference type="EMBL" id="MFC1403141.1"/>
    </source>
</evidence>
<evidence type="ECO:0000313" key="10">
    <source>
        <dbReference type="Proteomes" id="UP001592528"/>
    </source>
</evidence>
<proteinExistence type="predicted"/>
<dbReference type="Pfam" id="PF01966">
    <property type="entry name" value="HD"/>
    <property type="match status" value="1"/>
</dbReference>
<dbReference type="RefSeq" id="WP_030254716.1">
    <property type="nucleotide sequence ID" value="NZ_JBHEZZ010000009.1"/>
</dbReference>
<dbReference type="InterPro" id="IPR014065">
    <property type="entry name" value="tRNA_adenylyltransferase"/>
</dbReference>
<evidence type="ECO:0000256" key="2">
    <source>
        <dbReference type="ARBA" id="ARBA00022679"/>
    </source>
</evidence>
<dbReference type="InterPro" id="IPR043519">
    <property type="entry name" value="NT_sf"/>
</dbReference>
<gene>
    <name evidence="9" type="ORF">ACEZDJ_17770</name>
</gene>
<evidence type="ECO:0000256" key="6">
    <source>
        <dbReference type="ARBA" id="ARBA00022741"/>
    </source>
</evidence>
<dbReference type="Proteomes" id="UP001592528">
    <property type="component" value="Unassembled WGS sequence"/>
</dbReference>
<dbReference type="InterPro" id="IPR003607">
    <property type="entry name" value="HD/PDEase_dom"/>
</dbReference>
<dbReference type="InterPro" id="IPR006675">
    <property type="entry name" value="HDIG_dom"/>
</dbReference>
<keyword evidence="3" id="KW-0819">tRNA processing</keyword>
<keyword evidence="2 9" id="KW-0808">Transferase</keyword>
<keyword evidence="6" id="KW-0547">Nucleotide-binding</keyword>
<dbReference type="EMBL" id="JBHEZZ010000009">
    <property type="protein sequence ID" value="MFC1403141.1"/>
    <property type="molecule type" value="Genomic_DNA"/>
</dbReference>
<dbReference type="CDD" id="cd00077">
    <property type="entry name" value="HDc"/>
    <property type="match status" value="1"/>
</dbReference>
<dbReference type="Gene3D" id="3.30.460.10">
    <property type="entry name" value="Beta Polymerase, domain 2"/>
    <property type="match status" value="1"/>
</dbReference>
<dbReference type="PANTHER" id="PTHR46173:SF1">
    <property type="entry name" value="CCA TRNA NUCLEOTIDYLTRANSFERASE 1, MITOCHONDRIAL"/>
    <property type="match status" value="1"/>
</dbReference>
<evidence type="ECO:0000256" key="5">
    <source>
        <dbReference type="ARBA" id="ARBA00022723"/>
    </source>
</evidence>
<dbReference type="InterPro" id="IPR032828">
    <property type="entry name" value="PolyA_RNA-bd"/>
</dbReference>
<dbReference type="InterPro" id="IPR050264">
    <property type="entry name" value="Bact_CCA-adding_enz_type3_sf"/>
</dbReference>
<dbReference type="PROSITE" id="PS51831">
    <property type="entry name" value="HD"/>
    <property type="match status" value="1"/>
</dbReference>
<keyword evidence="7" id="KW-0460">Magnesium</keyword>
<evidence type="ECO:0000256" key="7">
    <source>
        <dbReference type="ARBA" id="ARBA00022842"/>
    </source>
</evidence>
<dbReference type="Gene3D" id="1.10.3090.10">
    <property type="entry name" value="cca-adding enzyme, domain 2"/>
    <property type="match status" value="1"/>
</dbReference>
<dbReference type="SUPFAM" id="SSF81301">
    <property type="entry name" value="Nucleotidyltransferase"/>
    <property type="match status" value="1"/>
</dbReference>
<comment type="cofactor">
    <cofactor evidence="1">
        <name>Mg(2+)</name>
        <dbReference type="ChEBI" id="CHEBI:18420"/>
    </cofactor>
</comment>
<dbReference type="Pfam" id="PF01743">
    <property type="entry name" value="PolyA_pol"/>
    <property type="match status" value="1"/>
</dbReference>
<dbReference type="InterPro" id="IPR002646">
    <property type="entry name" value="PolA_pol_head_dom"/>
</dbReference>
<accession>A0ABV6UNV1</accession>
<comment type="caution">
    <text evidence="9">The sequence shown here is derived from an EMBL/GenBank/DDBJ whole genome shotgun (WGS) entry which is preliminary data.</text>
</comment>
<keyword evidence="4 9" id="KW-0548">Nucleotidyltransferase</keyword>
<dbReference type="NCBIfam" id="TIGR00277">
    <property type="entry name" value="HDIG"/>
    <property type="match status" value="1"/>
</dbReference>
<reference evidence="9 10" key="1">
    <citation type="submission" date="2024-09" db="EMBL/GenBank/DDBJ databases">
        <authorList>
            <person name="Lee S.D."/>
        </authorList>
    </citation>
    <scope>NUCLEOTIDE SEQUENCE [LARGE SCALE GENOMIC DNA]</scope>
    <source>
        <strain evidence="9 10">N1-5</strain>
    </source>
</reference>
<keyword evidence="5" id="KW-0479">Metal-binding</keyword>
<keyword evidence="10" id="KW-1185">Reference proteome</keyword>
<dbReference type="CDD" id="cd05398">
    <property type="entry name" value="NT_ClassII-CCAase"/>
    <property type="match status" value="1"/>
</dbReference>
<dbReference type="Pfam" id="PF12627">
    <property type="entry name" value="PolyA_pol_RNAbd"/>
    <property type="match status" value="1"/>
</dbReference>
<dbReference type="GO" id="GO:0004810">
    <property type="term" value="F:CCA tRNA nucleotidyltransferase activity"/>
    <property type="evidence" value="ECO:0007669"/>
    <property type="project" value="UniProtKB-EC"/>
</dbReference>
<protein>
    <submittedName>
        <fullName evidence="9">CCA tRNA nucleotidyltransferase</fullName>
        <ecNumber evidence="9">2.7.7.72</ecNumber>
    </submittedName>
</protein>
<dbReference type="SMART" id="SM00471">
    <property type="entry name" value="HDc"/>
    <property type="match status" value="1"/>
</dbReference>
<evidence type="ECO:0000256" key="3">
    <source>
        <dbReference type="ARBA" id="ARBA00022694"/>
    </source>
</evidence>
<evidence type="ECO:0000259" key="8">
    <source>
        <dbReference type="PROSITE" id="PS51831"/>
    </source>
</evidence>
<organism evidence="9 10">
    <name type="scientific">Streptacidiphilus cavernicola</name>
    <dbReference type="NCBI Taxonomy" id="3342716"/>
    <lineage>
        <taxon>Bacteria</taxon>
        <taxon>Bacillati</taxon>
        <taxon>Actinomycetota</taxon>
        <taxon>Actinomycetes</taxon>
        <taxon>Kitasatosporales</taxon>
        <taxon>Streptomycetaceae</taxon>
        <taxon>Streptacidiphilus</taxon>
    </lineage>
</organism>
<dbReference type="EC" id="2.7.7.72" evidence="9"/>
<evidence type="ECO:0000256" key="1">
    <source>
        <dbReference type="ARBA" id="ARBA00001946"/>
    </source>
</evidence>
<dbReference type="NCBIfam" id="TIGR02692">
    <property type="entry name" value="tRNA_CCA_actino"/>
    <property type="match status" value="1"/>
</dbReference>
<feature type="domain" description="HD" evidence="8">
    <location>
        <begin position="260"/>
        <end position="399"/>
    </location>
</feature>
<dbReference type="SUPFAM" id="SSF81891">
    <property type="entry name" value="Poly A polymerase C-terminal region-like"/>
    <property type="match status" value="1"/>
</dbReference>
<name>A0ABV6UNV1_9ACTN</name>
<dbReference type="InterPro" id="IPR006674">
    <property type="entry name" value="HD_domain"/>
</dbReference>